<keyword evidence="2" id="KW-1185">Reference proteome</keyword>
<organism evidence="1 2">
    <name type="scientific">Panicum virgatum</name>
    <name type="common">Blackwell switchgrass</name>
    <dbReference type="NCBI Taxonomy" id="38727"/>
    <lineage>
        <taxon>Eukaryota</taxon>
        <taxon>Viridiplantae</taxon>
        <taxon>Streptophyta</taxon>
        <taxon>Embryophyta</taxon>
        <taxon>Tracheophyta</taxon>
        <taxon>Spermatophyta</taxon>
        <taxon>Magnoliopsida</taxon>
        <taxon>Liliopsida</taxon>
        <taxon>Poales</taxon>
        <taxon>Poaceae</taxon>
        <taxon>PACMAD clade</taxon>
        <taxon>Panicoideae</taxon>
        <taxon>Panicodae</taxon>
        <taxon>Paniceae</taxon>
        <taxon>Panicinae</taxon>
        <taxon>Panicum</taxon>
        <taxon>Panicum sect. Hiantes</taxon>
    </lineage>
</organism>
<sequence>MNLRSRRGRPASPDDSAQDLRKAHILSATCVASKKGPRQRSLHEALLQLLHCIIVGAELRILRDHARHVGREARRTMHVSRSVLISVCASAHAFATLSKARCAERCTSY</sequence>
<protein>
    <submittedName>
        <fullName evidence="1">Uncharacterized protein</fullName>
    </submittedName>
</protein>
<comment type="caution">
    <text evidence="1">The sequence shown here is derived from an EMBL/GenBank/DDBJ whole genome shotgun (WGS) entry which is preliminary data.</text>
</comment>
<proteinExistence type="predicted"/>
<dbReference type="AlphaFoldDB" id="A0A8T0SJ76"/>
<evidence type="ECO:0000313" key="2">
    <source>
        <dbReference type="Proteomes" id="UP000823388"/>
    </source>
</evidence>
<reference evidence="1" key="1">
    <citation type="submission" date="2020-05" db="EMBL/GenBank/DDBJ databases">
        <title>WGS assembly of Panicum virgatum.</title>
        <authorList>
            <person name="Lovell J.T."/>
            <person name="Jenkins J."/>
            <person name="Shu S."/>
            <person name="Juenger T.E."/>
            <person name="Schmutz J."/>
        </authorList>
    </citation>
    <scope>NUCLEOTIDE SEQUENCE</scope>
    <source>
        <strain evidence="1">AP13</strain>
    </source>
</reference>
<dbReference type="Proteomes" id="UP000823388">
    <property type="component" value="Chromosome 5K"/>
</dbReference>
<evidence type="ECO:0000313" key="1">
    <source>
        <dbReference type="EMBL" id="KAG2597078.1"/>
    </source>
</evidence>
<accession>A0A8T0SJ76</accession>
<name>A0A8T0SJ76_PANVG</name>
<dbReference type="EMBL" id="CM029045">
    <property type="protein sequence ID" value="KAG2597078.1"/>
    <property type="molecule type" value="Genomic_DNA"/>
</dbReference>
<gene>
    <name evidence="1" type="ORF">PVAP13_5KG205728</name>
</gene>